<reference evidence="1" key="1">
    <citation type="journal article" date="2020" name="Mol. Plant Microbe Interact.">
        <title>Genome Sequence of the Biocontrol Agent Coniothyrium minitans strain Conio (IMI 134523).</title>
        <authorList>
            <person name="Patel D."/>
            <person name="Shittu T.A."/>
            <person name="Baroncelli R."/>
            <person name="Muthumeenakshi S."/>
            <person name="Osborne T.H."/>
            <person name="Janganan T.K."/>
            <person name="Sreenivasaprasad S."/>
        </authorList>
    </citation>
    <scope>NUCLEOTIDE SEQUENCE</scope>
    <source>
        <strain evidence="1">Conio</strain>
    </source>
</reference>
<evidence type="ECO:0000313" key="2">
    <source>
        <dbReference type="Proteomes" id="UP000756921"/>
    </source>
</evidence>
<organism evidence="1 2">
    <name type="scientific">Paraphaeosphaeria minitans</name>
    <dbReference type="NCBI Taxonomy" id="565426"/>
    <lineage>
        <taxon>Eukaryota</taxon>
        <taxon>Fungi</taxon>
        <taxon>Dikarya</taxon>
        <taxon>Ascomycota</taxon>
        <taxon>Pezizomycotina</taxon>
        <taxon>Dothideomycetes</taxon>
        <taxon>Pleosporomycetidae</taxon>
        <taxon>Pleosporales</taxon>
        <taxon>Massarineae</taxon>
        <taxon>Didymosphaeriaceae</taxon>
        <taxon>Paraphaeosphaeria</taxon>
    </lineage>
</organism>
<accession>A0A9P6G4Z1</accession>
<protein>
    <submittedName>
        <fullName evidence="1">Uncharacterized protein</fullName>
    </submittedName>
</protein>
<dbReference type="EMBL" id="WJXW01000017">
    <property type="protein sequence ID" value="KAF9729029.1"/>
    <property type="molecule type" value="Genomic_DNA"/>
</dbReference>
<gene>
    <name evidence="1" type="ORF">PMIN01_12719</name>
</gene>
<keyword evidence="2" id="KW-1185">Reference proteome</keyword>
<evidence type="ECO:0000313" key="1">
    <source>
        <dbReference type="EMBL" id="KAF9729029.1"/>
    </source>
</evidence>
<name>A0A9P6G4Z1_9PLEO</name>
<comment type="caution">
    <text evidence="1">The sequence shown here is derived from an EMBL/GenBank/DDBJ whole genome shotgun (WGS) entry which is preliminary data.</text>
</comment>
<dbReference type="AlphaFoldDB" id="A0A9P6G4Z1"/>
<proteinExistence type="predicted"/>
<sequence length="106" mass="10272">MTGEATGVASSAGTGAAQAERRAIGLNVAEALAVVALLGLGGARVRASVGLVAGLLASRACATQEPCNGACCDKVATVSVEAAAPQEGQLTGIVAHVSALEARTTR</sequence>
<dbReference type="Proteomes" id="UP000756921">
    <property type="component" value="Unassembled WGS sequence"/>
</dbReference>